<dbReference type="EMBL" id="JBICBT010000338">
    <property type="protein sequence ID" value="KAL3116928.1"/>
    <property type="molecule type" value="Genomic_DNA"/>
</dbReference>
<proteinExistence type="predicted"/>
<name>A0ABD2LNU6_9BILA</name>
<evidence type="ECO:0000256" key="1">
    <source>
        <dbReference type="SAM" id="MobiDB-lite"/>
    </source>
</evidence>
<comment type="caution">
    <text evidence="2">The sequence shown here is derived from an EMBL/GenBank/DDBJ whole genome shotgun (WGS) entry which is preliminary data.</text>
</comment>
<dbReference type="AlphaFoldDB" id="A0ABD2LNU6"/>
<protein>
    <submittedName>
        <fullName evidence="2">Uncharacterized protein</fullName>
    </submittedName>
</protein>
<evidence type="ECO:0000313" key="3">
    <source>
        <dbReference type="Proteomes" id="UP001620626"/>
    </source>
</evidence>
<feature type="compositionally biased region" description="Low complexity" evidence="1">
    <location>
        <begin position="189"/>
        <end position="198"/>
    </location>
</feature>
<accession>A0ABD2LNU6</accession>
<sequence>MVPWWSSNPSTLNTSMESIEGAAAGEQHRHVRPVHATPPAADEFDGIVVVGQGITATDATAEGDFVPCSTATLAQSIERIFGTLQQQQIHPESYEEAKRLLVFAGLFFLLMRFVQRIKENRLRERQNLLFSLNLSGSLTNLSPSQLHEQICWRHRQRFYSANVPPSYDQIGRCPLVSPPAFVVCASANNNQRQQQQQQQRHKEAPPKYKAIANEPNGSRSSSEEDISPPSYDERIQNNGP</sequence>
<keyword evidence="3" id="KW-1185">Reference proteome</keyword>
<organism evidence="2 3">
    <name type="scientific">Heterodera trifolii</name>
    <dbReference type="NCBI Taxonomy" id="157864"/>
    <lineage>
        <taxon>Eukaryota</taxon>
        <taxon>Metazoa</taxon>
        <taxon>Ecdysozoa</taxon>
        <taxon>Nematoda</taxon>
        <taxon>Chromadorea</taxon>
        <taxon>Rhabditida</taxon>
        <taxon>Tylenchina</taxon>
        <taxon>Tylenchomorpha</taxon>
        <taxon>Tylenchoidea</taxon>
        <taxon>Heteroderidae</taxon>
        <taxon>Heteroderinae</taxon>
        <taxon>Heterodera</taxon>
    </lineage>
</organism>
<feature type="region of interest" description="Disordered" evidence="1">
    <location>
        <begin position="189"/>
        <end position="240"/>
    </location>
</feature>
<dbReference type="Proteomes" id="UP001620626">
    <property type="component" value="Unassembled WGS sequence"/>
</dbReference>
<feature type="compositionally biased region" description="Basic and acidic residues" evidence="1">
    <location>
        <begin position="231"/>
        <end position="240"/>
    </location>
</feature>
<evidence type="ECO:0000313" key="2">
    <source>
        <dbReference type="EMBL" id="KAL3116928.1"/>
    </source>
</evidence>
<gene>
    <name evidence="2" type="ORF">niasHT_008410</name>
</gene>
<reference evidence="2 3" key="1">
    <citation type="submission" date="2024-10" db="EMBL/GenBank/DDBJ databases">
        <authorList>
            <person name="Kim D."/>
        </authorList>
    </citation>
    <scope>NUCLEOTIDE SEQUENCE [LARGE SCALE GENOMIC DNA]</scope>
    <source>
        <strain evidence="2">BH-2024</strain>
    </source>
</reference>